<sequence length="157" mass="17510">MSPEALTEVFAEFMGRLMCNVTQESLGTMLSSDITAHQFHILLQLAGSEEPQPINRIADDLGLSVAATGRNVEKLVQLEMVDRREDASDRRIKNLTITDLGRKTLAAAISDKHREVLGFAERLPEELRVRLHDVMAEILDQGLIPPNPFFTAMKENA</sequence>
<keyword evidence="3" id="KW-1185">Reference proteome</keyword>
<dbReference type="EMBL" id="CP001966">
    <property type="protein sequence ID" value="ADG80196.1"/>
    <property type="molecule type" value="Genomic_DNA"/>
</dbReference>
<evidence type="ECO:0000313" key="3">
    <source>
        <dbReference type="Proteomes" id="UP000001213"/>
    </source>
</evidence>
<organism evidence="2 3">
    <name type="scientific">Tsukamurella paurometabola (strain ATCC 8368 / DSM 20162 / CCUG 35730 / CIP 100753 / JCM 10117 / KCTC 9821 / NBRC 16120 / NCIMB 702349 / NCTC 13040)</name>
    <name type="common">Corynebacterium paurometabolum</name>
    <dbReference type="NCBI Taxonomy" id="521096"/>
    <lineage>
        <taxon>Bacteria</taxon>
        <taxon>Bacillati</taxon>
        <taxon>Actinomycetota</taxon>
        <taxon>Actinomycetes</taxon>
        <taxon>Mycobacteriales</taxon>
        <taxon>Tsukamurellaceae</taxon>
        <taxon>Tsukamurella</taxon>
    </lineage>
</organism>
<dbReference type="AlphaFoldDB" id="D5UXV9"/>
<dbReference type="PANTHER" id="PTHR33164:SF94">
    <property type="entry name" value="TRANSCRIPTIONAL REGULATORY PROTEIN-RELATED"/>
    <property type="match status" value="1"/>
</dbReference>
<name>D5UXV9_TSUPD</name>
<gene>
    <name evidence="2" type="ordered locus">Tpau_3618</name>
</gene>
<dbReference type="eggNOG" id="COG1846">
    <property type="taxonomic scope" value="Bacteria"/>
</dbReference>
<dbReference type="HOGENOM" id="CLU_129233_0_0_11"/>
<dbReference type="GO" id="GO:0006950">
    <property type="term" value="P:response to stress"/>
    <property type="evidence" value="ECO:0007669"/>
    <property type="project" value="TreeGrafter"/>
</dbReference>
<protein>
    <submittedName>
        <fullName evidence="2">Transcriptional regulator, MarR family</fullName>
    </submittedName>
</protein>
<evidence type="ECO:0000313" key="2">
    <source>
        <dbReference type="EMBL" id="ADG80196.1"/>
    </source>
</evidence>
<reference evidence="3" key="1">
    <citation type="submission" date="2010-03" db="EMBL/GenBank/DDBJ databases">
        <title>The complete chromosome of Tsukamurella paurometabola DSM 20162.</title>
        <authorList>
            <consortium name="US DOE Joint Genome Institute (JGI-PGF)"/>
            <person name="Lucas S."/>
            <person name="Copeland A."/>
            <person name="Lapidus A."/>
            <person name="Glavina del Rio T."/>
            <person name="Dalin E."/>
            <person name="Tice H."/>
            <person name="Bruce D."/>
            <person name="Goodwin L."/>
            <person name="Pitluck S."/>
            <person name="Kyrpides N."/>
            <person name="Mavromatis K."/>
            <person name="Ivanova N."/>
            <person name="Mikhailova N."/>
            <person name="Munk A.C."/>
            <person name="Brettin T."/>
            <person name="Detter J.C."/>
            <person name="Tapia R."/>
            <person name="Han C."/>
            <person name="Larimer F."/>
            <person name="Land M."/>
            <person name="Hauser L."/>
            <person name="Markowitz V."/>
            <person name="Cheng J.-F."/>
            <person name="Hugenholtz P."/>
            <person name="Woyke T."/>
            <person name="Wu D."/>
            <person name="Jando M."/>
            <person name="Brambilla E."/>
            <person name="Klenk H.-P."/>
            <person name="Eisen J.A."/>
        </authorList>
    </citation>
    <scope>NUCLEOTIDE SEQUENCE [LARGE SCALE GENOMIC DNA]</scope>
    <source>
        <strain evidence="3">ATCC 8368 / DSM 20162 / CCUG 35730 / CIP 100753 / JCM 10117 / KCTC 9821 / NBRC 16120 / NCIMB 702349 / NCTC 13040</strain>
    </source>
</reference>
<dbReference type="InterPro" id="IPR036390">
    <property type="entry name" value="WH_DNA-bd_sf"/>
</dbReference>
<dbReference type="PANTHER" id="PTHR33164">
    <property type="entry name" value="TRANSCRIPTIONAL REGULATOR, MARR FAMILY"/>
    <property type="match status" value="1"/>
</dbReference>
<dbReference type="Gene3D" id="1.10.10.10">
    <property type="entry name" value="Winged helix-like DNA-binding domain superfamily/Winged helix DNA-binding domain"/>
    <property type="match status" value="1"/>
</dbReference>
<dbReference type="Pfam" id="PF12802">
    <property type="entry name" value="MarR_2"/>
    <property type="match status" value="1"/>
</dbReference>
<feature type="domain" description="HTH marR-type" evidence="1">
    <location>
        <begin position="1"/>
        <end position="140"/>
    </location>
</feature>
<reference evidence="2 3" key="2">
    <citation type="journal article" date="2011" name="Stand. Genomic Sci.">
        <title>Complete genome sequence of Tsukamurella paurometabola type strain (no. 33).</title>
        <authorList>
            <person name="Munk A.C."/>
            <person name="Lapidus A."/>
            <person name="Lucas S."/>
            <person name="Nolan M."/>
            <person name="Tice H."/>
            <person name="Cheng J.F."/>
            <person name="Del Rio T.G."/>
            <person name="Goodwin L."/>
            <person name="Pitluck S."/>
            <person name="Liolios K."/>
            <person name="Huntemann M."/>
            <person name="Ivanova N."/>
            <person name="Mavromatis K."/>
            <person name="Mikhailova N."/>
            <person name="Pati A."/>
            <person name="Chen A."/>
            <person name="Palaniappan K."/>
            <person name="Tapia R."/>
            <person name="Han C."/>
            <person name="Land M."/>
            <person name="Hauser L."/>
            <person name="Chang Y.J."/>
            <person name="Jeffries C.D."/>
            <person name="Brettin T."/>
            <person name="Yasawong M."/>
            <person name="Brambilla E.M."/>
            <person name="Rohde M."/>
            <person name="Sikorski J."/>
            <person name="Goker M."/>
            <person name="Detter J.C."/>
            <person name="Woyke T."/>
            <person name="Bristow J."/>
            <person name="Eisen J.A."/>
            <person name="Markowitz V."/>
            <person name="Hugenholtz P."/>
            <person name="Kyrpides N.C."/>
            <person name="Klenk H.P."/>
        </authorList>
    </citation>
    <scope>NUCLEOTIDE SEQUENCE [LARGE SCALE GENOMIC DNA]</scope>
    <source>
        <strain evidence="3">ATCC 8368 / DSM 20162 / CCUG 35730 / CIP 100753 / JCM 10117 / KCTC 9821 / NBRC 16120 / NCIMB 702349 / NCTC 13040</strain>
    </source>
</reference>
<proteinExistence type="predicted"/>
<dbReference type="KEGG" id="tpr:Tpau_3618"/>
<dbReference type="InterPro" id="IPR000835">
    <property type="entry name" value="HTH_MarR-typ"/>
</dbReference>
<dbReference type="STRING" id="521096.Tpau_3618"/>
<evidence type="ECO:0000259" key="1">
    <source>
        <dbReference type="PROSITE" id="PS50995"/>
    </source>
</evidence>
<dbReference type="InterPro" id="IPR036388">
    <property type="entry name" value="WH-like_DNA-bd_sf"/>
</dbReference>
<accession>D5UXV9</accession>
<dbReference type="SUPFAM" id="SSF46785">
    <property type="entry name" value="Winged helix' DNA-binding domain"/>
    <property type="match status" value="1"/>
</dbReference>
<dbReference type="PROSITE" id="PS50995">
    <property type="entry name" value="HTH_MARR_2"/>
    <property type="match status" value="1"/>
</dbReference>
<dbReference type="InterPro" id="IPR039422">
    <property type="entry name" value="MarR/SlyA-like"/>
</dbReference>
<dbReference type="SMART" id="SM00347">
    <property type="entry name" value="HTH_MARR"/>
    <property type="match status" value="1"/>
</dbReference>
<dbReference type="Proteomes" id="UP000001213">
    <property type="component" value="Chromosome"/>
</dbReference>
<dbReference type="GO" id="GO:0003700">
    <property type="term" value="F:DNA-binding transcription factor activity"/>
    <property type="evidence" value="ECO:0007669"/>
    <property type="project" value="InterPro"/>
</dbReference>